<comment type="cofactor">
    <cofactor evidence="2">
        <name>Mg(2+)</name>
        <dbReference type="ChEBI" id="CHEBI:18420"/>
    </cofactor>
</comment>
<organism evidence="17 18">
    <name type="scientific">Peptoclostridium litorale DSM 5388</name>
    <dbReference type="NCBI Taxonomy" id="1121324"/>
    <lineage>
        <taxon>Bacteria</taxon>
        <taxon>Bacillati</taxon>
        <taxon>Bacillota</taxon>
        <taxon>Clostridia</taxon>
        <taxon>Peptostreptococcales</taxon>
        <taxon>Peptoclostridiaceae</taxon>
        <taxon>Peptoclostridium</taxon>
    </lineage>
</organism>
<evidence type="ECO:0000259" key="16">
    <source>
        <dbReference type="PROSITE" id="PS50975"/>
    </source>
</evidence>
<dbReference type="SUPFAM" id="SSF52440">
    <property type="entry name" value="PreATP-grasp domain"/>
    <property type="match status" value="1"/>
</dbReference>
<dbReference type="HAMAP" id="MF_00138">
    <property type="entry name" value="GARS"/>
    <property type="match status" value="1"/>
</dbReference>
<evidence type="ECO:0000256" key="13">
    <source>
        <dbReference type="ARBA" id="ARBA00042864"/>
    </source>
</evidence>
<evidence type="ECO:0000256" key="6">
    <source>
        <dbReference type="ARBA" id="ARBA00022723"/>
    </source>
</evidence>
<dbReference type="PROSITE" id="PS00184">
    <property type="entry name" value="GARS"/>
    <property type="match status" value="1"/>
</dbReference>
<evidence type="ECO:0000256" key="1">
    <source>
        <dbReference type="ARBA" id="ARBA00001936"/>
    </source>
</evidence>
<dbReference type="SMART" id="SM01210">
    <property type="entry name" value="GARS_C"/>
    <property type="match status" value="1"/>
</dbReference>
<dbReference type="GO" id="GO:0005524">
    <property type="term" value="F:ATP binding"/>
    <property type="evidence" value="ECO:0007669"/>
    <property type="project" value="UniProtKB-UniRule"/>
</dbReference>
<evidence type="ECO:0000256" key="7">
    <source>
        <dbReference type="ARBA" id="ARBA00022741"/>
    </source>
</evidence>
<dbReference type="GO" id="GO:0004637">
    <property type="term" value="F:phosphoribosylamine-glycine ligase activity"/>
    <property type="evidence" value="ECO:0007669"/>
    <property type="project" value="UniProtKB-UniRule"/>
</dbReference>
<dbReference type="eggNOG" id="COG0151">
    <property type="taxonomic scope" value="Bacteria"/>
</dbReference>
<dbReference type="InterPro" id="IPR037123">
    <property type="entry name" value="PRibGlycinamide_synth_C_sf"/>
</dbReference>
<evidence type="ECO:0000256" key="10">
    <source>
        <dbReference type="ARBA" id="ARBA00023211"/>
    </source>
</evidence>
<dbReference type="STRING" id="1121324.CLIT_20c00420"/>
<evidence type="ECO:0000313" key="17">
    <source>
        <dbReference type="EMBL" id="KDR94397.1"/>
    </source>
</evidence>
<evidence type="ECO:0000256" key="12">
    <source>
        <dbReference type="ARBA" id="ARBA00042242"/>
    </source>
</evidence>
<protein>
    <recommendedName>
        <fullName evidence="4 14">Phosphoribosylamine--glycine ligase</fullName>
        <ecNumber evidence="4 14">6.3.4.13</ecNumber>
    </recommendedName>
    <alternativeName>
        <fullName evidence="14">GARS</fullName>
    </alternativeName>
    <alternativeName>
        <fullName evidence="12 14">Glycinamide ribonucleotide synthetase</fullName>
    </alternativeName>
    <alternativeName>
        <fullName evidence="13 14">Phosphoribosylglycinamide synthetase</fullName>
    </alternativeName>
</protein>
<keyword evidence="8 14" id="KW-0658">Purine biosynthesis</keyword>
<dbReference type="Gene3D" id="3.30.1490.20">
    <property type="entry name" value="ATP-grasp fold, A domain"/>
    <property type="match status" value="1"/>
</dbReference>
<comment type="caution">
    <text evidence="17">The sequence shown here is derived from an EMBL/GenBank/DDBJ whole genome shotgun (WGS) entry which is preliminary data.</text>
</comment>
<evidence type="ECO:0000256" key="9">
    <source>
        <dbReference type="ARBA" id="ARBA00022840"/>
    </source>
</evidence>
<dbReference type="NCBIfam" id="TIGR00877">
    <property type="entry name" value="purD"/>
    <property type="match status" value="1"/>
</dbReference>
<dbReference type="Gene3D" id="3.30.470.20">
    <property type="entry name" value="ATP-grasp fold, B domain"/>
    <property type="match status" value="1"/>
</dbReference>
<comment type="pathway">
    <text evidence="3 14">Purine metabolism; IMP biosynthesis via de novo pathway; N(1)-(5-phospho-D-ribosyl)glycinamide from 5-phospho-alpha-D-ribose 1-diphosphate: step 2/2.</text>
</comment>
<keyword evidence="18" id="KW-1185">Reference proteome</keyword>
<evidence type="ECO:0000256" key="3">
    <source>
        <dbReference type="ARBA" id="ARBA00005174"/>
    </source>
</evidence>
<proteinExistence type="inferred from homology"/>
<evidence type="ECO:0000256" key="8">
    <source>
        <dbReference type="ARBA" id="ARBA00022755"/>
    </source>
</evidence>
<dbReference type="OrthoDB" id="9807240at2"/>
<accession>A0A069RJG0</accession>
<keyword evidence="9 15" id="KW-0067">ATP-binding</keyword>
<dbReference type="Proteomes" id="UP000027946">
    <property type="component" value="Unassembled WGS sequence"/>
</dbReference>
<dbReference type="Gene3D" id="3.40.50.20">
    <property type="match status" value="1"/>
</dbReference>
<evidence type="ECO:0000256" key="5">
    <source>
        <dbReference type="ARBA" id="ARBA00022598"/>
    </source>
</evidence>
<dbReference type="InterPro" id="IPR020559">
    <property type="entry name" value="PRibGlycinamide_synth_CS"/>
</dbReference>
<evidence type="ECO:0000256" key="4">
    <source>
        <dbReference type="ARBA" id="ARBA00013255"/>
    </source>
</evidence>
<dbReference type="AlphaFoldDB" id="A0A069RJG0"/>
<dbReference type="SUPFAM" id="SSF51246">
    <property type="entry name" value="Rudiment single hybrid motif"/>
    <property type="match status" value="1"/>
</dbReference>
<evidence type="ECO:0000256" key="11">
    <source>
        <dbReference type="ARBA" id="ARBA00038345"/>
    </source>
</evidence>
<dbReference type="SUPFAM" id="SSF56059">
    <property type="entry name" value="Glutathione synthetase ATP-binding domain-like"/>
    <property type="match status" value="1"/>
</dbReference>
<dbReference type="Pfam" id="PF01071">
    <property type="entry name" value="GARS_A"/>
    <property type="match status" value="1"/>
</dbReference>
<dbReference type="FunFam" id="3.90.600.10:FF:000001">
    <property type="entry name" value="Trifunctional purine biosynthetic protein adenosine-3"/>
    <property type="match status" value="1"/>
</dbReference>
<dbReference type="RefSeq" id="WP_038267010.1">
    <property type="nucleotide sequence ID" value="NZ_FSRH01000012.1"/>
</dbReference>
<name>A0A069RJG0_PEPLI</name>
<dbReference type="FunFam" id="3.30.470.20:FF:000018">
    <property type="entry name" value="Trifunctional purine biosynthetic protein adenosine-3"/>
    <property type="match status" value="1"/>
</dbReference>
<dbReference type="Gene3D" id="3.90.600.10">
    <property type="entry name" value="Phosphoribosylglycinamide synthetase, C-terminal domain"/>
    <property type="match status" value="1"/>
</dbReference>
<evidence type="ECO:0000256" key="2">
    <source>
        <dbReference type="ARBA" id="ARBA00001946"/>
    </source>
</evidence>
<dbReference type="FunFam" id="3.40.50.20:FF:000006">
    <property type="entry name" value="Phosphoribosylamine--glycine ligase, chloroplastic"/>
    <property type="match status" value="1"/>
</dbReference>
<feature type="domain" description="ATP-grasp" evidence="16">
    <location>
        <begin position="107"/>
        <end position="313"/>
    </location>
</feature>
<keyword evidence="10" id="KW-0464">Manganese</keyword>
<comment type="cofactor">
    <cofactor evidence="1">
        <name>Mn(2+)</name>
        <dbReference type="ChEBI" id="CHEBI:29035"/>
    </cofactor>
</comment>
<dbReference type="InterPro" id="IPR013815">
    <property type="entry name" value="ATP_grasp_subdomain_1"/>
</dbReference>
<dbReference type="Pfam" id="PF02843">
    <property type="entry name" value="GARS_C"/>
    <property type="match status" value="1"/>
</dbReference>
<dbReference type="Pfam" id="PF02844">
    <property type="entry name" value="GARS_N"/>
    <property type="match status" value="1"/>
</dbReference>
<evidence type="ECO:0000256" key="14">
    <source>
        <dbReference type="HAMAP-Rule" id="MF_00138"/>
    </source>
</evidence>
<dbReference type="GO" id="GO:0046872">
    <property type="term" value="F:metal ion binding"/>
    <property type="evidence" value="ECO:0007669"/>
    <property type="project" value="UniProtKB-KW"/>
</dbReference>
<dbReference type="PROSITE" id="PS50975">
    <property type="entry name" value="ATP_GRASP"/>
    <property type="match status" value="1"/>
</dbReference>
<dbReference type="GO" id="GO:0006189">
    <property type="term" value="P:'de novo' IMP biosynthetic process"/>
    <property type="evidence" value="ECO:0007669"/>
    <property type="project" value="UniProtKB-UniRule"/>
</dbReference>
<keyword evidence="6" id="KW-0479">Metal-binding</keyword>
<dbReference type="GO" id="GO:0009113">
    <property type="term" value="P:purine nucleobase biosynthetic process"/>
    <property type="evidence" value="ECO:0007669"/>
    <property type="project" value="InterPro"/>
</dbReference>
<dbReference type="EC" id="6.3.4.13" evidence="4 14"/>
<dbReference type="SMART" id="SM01209">
    <property type="entry name" value="GARS_A"/>
    <property type="match status" value="1"/>
</dbReference>
<dbReference type="InterPro" id="IPR000115">
    <property type="entry name" value="PRibGlycinamide_synth"/>
</dbReference>
<dbReference type="UniPathway" id="UPA00074">
    <property type="reaction ID" value="UER00125"/>
</dbReference>
<comment type="catalytic activity">
    <reaction evidence="14">
        <text>5-phospho-beta-D-ribosylamine + glycine + ATP = N(1)-(5-phospho-beta-D-ribosyl)glycinamide + ADP + phosphate + H(+)</text>
        <dbReference type="Rhea" id="RHEA:17453"/>
        <dbReference type="ChEBI" id="CHEBI:15378"/>
        <dbReference type="ChEBI" id="CHEBI:30616"/>
        <dbReference type="ChEBI" id="CHEBI:43474"/>
        <dbReference type="ChEBI" id="CHEBI:57305"/>
        <dbReference type="ChEBI" id="CHEBI:58681"/>
        <dbReference type="ChEBI" id="CHEBI:143788"/>
        <dbReference type="ChEBI" id="CHEBI:456216"/>
        <dbReference type="EC" id="6.3.4.13"/>
    </reaction>
</comment>
<dbReference type="InterPro" id="IPR011054">
    <property type="entry name" value="Rudment_hybrid_motif"/>
</dbReference>
<keyword evidence="5 14" id="KW-0436">Ligase</keyword>
<dbReference type="InterPro" id="IPR020561">
    <property type="entry name" value="PRibGlycinamid_synth_ATP-grasp"/>
</dbReference>
<dbReference type="InterPro" id="IPR011761">
    <property type="entry name" value="ATP-grasp"/>
</dbReference>
<dbReference type="InterPro" id="IPR020560">
    <property type="entry name" value="PRibGlycinamide_synth_C-dom"/>
</dbReference>
<dbReference type="EMBL" id="JJMM01000020">
    <property type="protein sequence ID" value="KDR94397.1"/>
    <property type="molecule type" value="Genomic_DNA"/>
</dbReference>
<evidence type="ECO:0000256" key="15">
    <source>
        <dbReference type="PROSITE-ProRule" id="PRU00409"/>
    </source>
</evidence>
<dbReference type="PANTHER" id="PTHR43472:SF1">
    <property type="entry name" value="PHOSPHORIBOSYLAMINE--GLYCINE LIGASE, CHLOROPLASTIC"/>
    <property type="match status" value="1"/>
</dbReference>
<dbReference type="InterPro" id="IPR016185">
    <property type="entry name" value="PreATP-grasp_dom_sf"/>
</dbReference>
<gene>
    <name evidence="14 17" type="primary">purD</name>
    <name evidence="17" type="ORF">CLIT_20c00420</name>
</gene>
<keyword evidence="7 15" id="KW-0547">Nucleotide-binding</keyword>
<comment type="similarity">
    <text evidence="11 14">Belongs to the GARS family.</text>
</comment>
<dbReference type="InterPro" id="IPR020562">
    <property type="entry name" value="PRibGlycinamide_synth_N"/>
</dbReference>
<reference evidence="17 18" key="1">
    <citation type="submission" date="2014-03" db="EMBL/GenBank/DDBJ databases">
        <title>Genome sequence of Clostridium litorale W6, DSM 5388.</title>
        <authorList>
            <person name="Poehlein A."/>
            <person name="Jagirdar A."/>
            <person name="Khonsari B."/>
            <person name="Chibani C.M."/>
            <person name="Gutierrez Gutierrez D.A."/>
            <person name="Davydova E."/>
            <person name="Alghaithi H.S."/>
            <person name="Nair K.P."/>
            <person name="Dhamotharan K."/>
            <person name="Chandran L."/>
            <person name="G W."/>
            <person name="Daniel R."/>
        </authorList>
    </citation>
    <scope>NUCLEOTIDE SEQUENCE [LARGE SCALE GENOMIC DNA]</scope>
    <source>
        <strain evidence="17 18">W6</strain>
    </source>
</reference>
<dbReference type="PANTHER" id="PTHR43472">
    <property type="entry name" value="PHOSPHORIBOSYLAMINE--GLYCINE LIGASE"/>
    <property type="match status" value="1"/>
</dbReference>
<sequence>MKILVVGSGGREHAIVWKLCKSQRVSSIYCAPGNAGTAEIAQNVDISADDVEGLLGFAKEKGIDLTIVGPEVALVMGITDMFEAEGLKIFGPDKMCSRLEGSKAFSKEFMIRNNIPTGKYEEYTDFDEAVKNVDKFGYPIVIKADGLAAGKGVLIETERVEAVKDLENIMLSKVFGESGKKVVIEEFLSGIEASILCFVDGKTIVPMTSAQDYKKIFDDDMGPNTGGMGSYSPSMIYDEELSNRVEREILTPIIDGFKNEGMNFKGILFVGLMIGSEGPKVLEFNVRFGDPETQSVLTRLETDLVDIIESIIEGRLDQQEIKWSDKKTVCVGMASKGYPGMYEKGKEITGFDKVDSDVMVFHAGTRLEDGKVLTNGGRVLGVTAYGESIEEARNKAYENVRKIQFEGAQYRSDIGKIIGR</sequence>
<evidence type="ECO:0000313" key="18">
    <source>
        <dbReference type="Proteomes" id="UP000027946"/>
    </source>
</evidence>